<dbReference type="GO" id="GO:0016757">
    <property type="term" value="F:glycosyltransferase activity"/>
    <property type="evidence" value="ECO:0007669"/>
    <property type="project" value="UniProtKB-KW"/>
</dbReference>
<accession>A0A2P2M1V1</accession>
<sequence>MFLEGRSIQLRLSYSLPFYGSHFRKSSFSIWFLIGISITSWLSSL</sequence>
<dbReference type="EMBL" id="GGEC01043712">
    <property type="protein sequence ID" value="MBX24196.1"/>
    <property type="molecule type" value="Transcribed_RNA"/>
</dbReference>
<keyword evidence="1" id="KW-0328">Glycosyltransferase</keyword>
<protein>
    <submittedName>
        <fullName evidence="1">Dol-P-Man:Man5GlcNAc2-PP-Dol alpha-1 3-mannosyltransferase</fullName>
    </submittedName>
</protein>
<proteinExistence type="predicted"/>
<organism evidence="1">
    <name type="scientific">Rhizophora mucronata</name>
    <name type="common">Asiatic mangrove</name>
    <dbReference type="NCBI Taxonomy" id="61149"/>
    <lineage>
        <taxon>Eukaryota</taxon>
        <taxon>Viridiplantae</taxon>
        <taxon>Streptophyta</taxon>
        <taxon>Embryophyta</taxon>
        <taxon>Tracheophyta</taxon>
        <taxon>Spermatophyta</taxon>
        <taxon>Magnoliopsida</taxon>
        <taxon>eudicotyledons</taxon>
        <taxon>Gunneridae</taxon>
        <taxon>Pentapetalae</taxon>
        <taxon>rosids</taxon>
        <taxon>fabids</taxon>
        <taxon>Malpighiales</taxon>
        <taxon>Rhizophoraceae</taxon>
        <taxon>Rhizophora</taxon>
    </lineage>
</organism>
<dbReference type="AlphaFoldDB" id="A0A2P2M1V1"/>
<reference evidence="1" key="1">
    <citation type="submission" date="2018-02" db="EMBL/GenBank/DDBJ databases">
        <title>Rhizophora mucronata_Transcriptome.</title>
        <authorList>
            <person name="Meera S.P."/>
            <person name="Sreeshan A."/>
            <person name="Augustine A."/>
        </authorList>
    </citation>
    <scope>NUCLEOTIDE SEQUENCE</scope>
    <source>
        <tissue evidence="1">Leaf</tissue>
    </source>
</reference>
<keyword evidence="1" id="KW-0808">Transferase</keyword>
<evidence type="ECO:0000313" key="1">
    <source>
        <dbReference type="EMBL" id="MBX24196.1"/>
    </source>
</evidence>
<name>A0A2P2M1V1_RHIMU</name>